<dbReference type="InterPro" id="IPR002048">
    <property type="entry name" value="EF_hand_dom"/>
</dbReference>
<evidence type="ECO:0000256" key="9">
    <source>
        <dbReference type="PROSITE-ProRule" id="PRU00239"/>
    </source>
</evidence>
<keyword evidence="6" id="KW-0106">Calcium</keyword>
<dbReference type="AlphaFoldDB" id="A0A812K449"/>
<dbReference type="InterPro" id="IPR011992">
    <property type="entry name" value="EF-hand-dom_pair"/>
</dbReference>
<feature type="domain" description="SH3" evidence="11">
    <location>
        <begin position="1003"/>
        <end position="1063"/>
    </location>
</feature>
<sequence>MSKNEGYEDLTEGKFVYWMNADKHVDRNQLGKIVEVCDDYDDGKLTVKFSTGKFEIDPRWLCASDIQVGAFVQVAGDSDEAIGEVKGMDEDDDTVIVEVKGENQKHKPKKLILCDVQPESLVFWTKADDDIPGGHLGVASHDLNDKGRVRVKFPNGTWRFKPSEMVRAHIQPLSYVQWTSHDEDIPIGEVGQVVGDMNDEGKVKVHFAKGTWRFKPEDLFLCEIQLGAFVKTELRSGEVGQVVGLKVEESGLRVHFMNGTFTLTMKDLELYRIQPGNYVHWKKHDSDIPEGSIGQAVRMRRGENRMSIIWPKGGWTIKPKQLSLCPVQKGQRVQWVKSNEDIAEGDIGQVMSIRYKDDDEDNGMEVYVNFRKDYFSFSPSSLKPLRLGADVINSVKATFKKFDKNGDGKLTEEELLAVLGKIGGDGGLSEDDCKTLFGSLDKDGNGKLTTDEFIQYVFGSSASTMKRMLADGFGLESVLGFKNDDGEQDDDDSENKPSSGQAVDGPTKPVTAESIEEIEGIGPETIVSRAEWATAMLSVGVCRQAALEGFDGCLADLKQEEDPALKYLAAELGGMGGTAGVEELRAAVGKVKHGTLELVDLSVPSAEVEAEIELAKKTGCDGLLFHLNKQDKPFSEAWSELTSKSAKLSAIEYEAMTKIGEENMEAVMKATSENPPMVSAMASLQRAREHCRREVQAIIFVDREKPCINGWNPRHASSALPKKWERATDFLDDPKLTIDGQNANDVDQGDVGDCYLLGGTAAIVRRRRSFVRTVFPAYDIQVGVYGVLFSMEGHYTYEIVDDYLPVNNSSKRVWAKSTSPQELWVSILEKAYFKLYKCVETCYGGHTPDAVHSFLSGVHGKYLLCPAYHKEPSVYFEKLKVAYEAGEVLTTDFWKPSKGKYADSWLGLIGNHSYSILEVKEAHGHQMLCIRNPHAQGEWKGPWSDKSEEWTDELREAFGVANKDEGVFWMAIEDFLEFVDDVYFNRTFGPAWKTASVYGHADKEIPRARAKRDYQARERHELSYKKGDEIESEEARNRWMSGKHLQSGQVGKFQRKKVEYQCKVVYKFVFSVQDVEENSPIILALMREDHKQWREYEKKTYNGKEINEAIQECPTCFFYALSRAGKTLHSREETKRLSWTPLEVRDCPCTLWLTCPGGRGQTWTLRGFVPHGSCSIVKHDCTYSDFLDACSHIF</sequence>
<dbReference type="Pfam" id="PF00648">
    <property type="entry name" value="Peptidase_C2"/>
    <property type="match status" value="1"/>
</dbReference>
<dbReference type="PROSITE" id="PS50002">
    <property type="entry name" value="SH3"/>
    <property type="match status" value="1"/>
</dbReference>
<dbReference type="SUPFAM" id="SSF54001">
    <property type="entry name" value="Cysteine proteinases"/>
    <property type="match status" value="1"/>
</dbReference>
<feature type="active site" evidence="7 9">
    <location>
        <position position="932"/>
    </location>
</feature>
<dbReference type="InterPro" id="IPR018247">
    <property type="entry name" value="EF_Hand_1_Ca_BS"/>
</dbReference>
<evidence type="ECO:0000259" key="13">
    <source>
        <dbReference type="PROSITE" id="PS50222"/>
    </source>
</evidence>
<dbReference type="InterPro" id="IPR038765">
    <property type="entry name" value="Papain-like_cys_pep_sf"/>
</dbReference>
<dbReference type="Gene3D" id="2.30.30.40">
    <property type="entry name" value="SH3 Domains"/>
    <property type="match status" value="1"/>
</dbReference>
<evidence type="ECO:0000256" key="3">
    <source>
        <dbReference type="ARBA" id="ARBA00022670"/>
    </source>
</evidence>
<dbReference type="PRINTS" id="PR00704">
    <property type="entry name" value="CALPAIN"/>
</dbReference>
<evidence type="ECO:0000313" key="15">
    <source>
        <dbReference type="Proteomes" id="UP000604046"/>
    </source>
</evidence>
<name>A0A812K449_9DINO</name>
<evidence type="ECO:0000313" key="14">
    <source>
        <dbReference type="EMBL" id="CAE7220045.1"/>
    </source>
</evidence>
<evidence type="ECO:0000256" key="6">
    <source>
        <dbReference type="ARBA" id="ARBA00022837"/>
    </source>
</evidence>
<keyword evidence="2 8" id="KW-0728">SH3 domain</keyword>
<dbReference type="SUPFAM" id="SSF50044">
    <property type="entry name" value="SH3-domain"/>
    <property type="match status" value="1"/>
</dbReference>
<keyword evidence="15" id="KW-1185">Reference proteome</keyword>
<evidence type="ECO:0000256" key="7">
    <source>
        <dbReference type="PIRSR" id="PIRSR622684-1"/>
    </source>
</evidence>
<dbReference type="Gene3D" id="1.10.238.10">
    <property type="entry name" value="EF-hand"/>
    <property type="match status" value="1"/>
</dbReference>
<evidence type="ECO:0000256" key="2">
    <source>
        <dbReference type="ARBA" id="ARBA00022443"/>
    </source>
</evidence>
<gene>
    <name evidence="14" type="primary">DEK1</name>
    <name evidence="14" type="ORF">SNAT2548_LOCUS8015</name>
</gene>
<dbReference type="GO" id="GO:0006508">
    <property type="term" value="P:proteolysis"/>
    <property type="evidence" value="ECO:0007669"/>
    <property type="project" value="UniProtKB-KW"/>
</dbReference>
<feature type="domain" description="Calpain catalytic" evidence="12">
    <location>
        <begin position="723"/>
        <end position="988"/>
    </location>
</feature>
<dbReference type="Proteomes" id="UP000604046">
    <property type="component" value="Unassembled WGS sequence"/>
</dbReference>
<accession>A0A812K449</accession>
<dbReference type="GO" id="GO:0005509">
    <property type="term" value="F:calcium ion binding"/>
    <property type="evidence" value="ECO:0007669"/>
    <property type="project" value="InterPro"/>
</dbReference>
<feature type="domain" description="EF-hand" evidence="13">
    <location>
        <begin position="428"/>
        <end position="463"/>
    </location>
</feature>
<dbReference type="InterPro" id="IPR022684">
    <property type="entry name" value="Calpain_cysteine_protease"/>
</dbReference>
<dbReference type="SMART" id="SM00054">
    <property type="entry name" value="EFh"/>
    <property type="match status" value="2"/>
</dbReference>
<feature type="active site" evidence="7 9">
    <location>
        <position position="754"/>
    </location>
</feature>
<dbReference type="PANTHER" id="PTHR10183">
    <property type="entry name" value="CALPAIN"/>
    <property type="match status" value="1"/>
</dbReference>
<evidence type="ECO:0000256" key="8">
    <source>
        <dbReference type="PROSITE-ProRule" id="PRU00192"/>
    </source>
</evidence>
<evidence type="ECO:0000259" key="12">
    <source>
        <dbReference type="PROSITE" id="PS50203"/>
    </source>
</evidence>
<protein>
    <submittedName>
        <fullName evidence="14">DEK1 protein</fullName>
    </submittedName>
</protein>
<feature type="region of interest" description="Disordered" evidence="10">
    <location>
        <begin position="481"/>
        <end position="510"/>
    </location>
</feature>
<dbReference type="Gene3D" id="3.90.70.10">
    <property type="entry name" value="Cysteine proteinases"/>
    <property type="match status" value="1"/>
</dbReference>
<dbReference type="PROSITE" id="PS00018">
    <property type="entry name" value="EF_HAND_1"/>
    <property type="match status" value="2"/>
</dbReference>
<evidence type="ECO:0000256" key="1">
    <source>
        <dbReference type="ARBA" id="ARBA00007623"/>
    </source>
</evidence>
<comment type="caution">
    <text evidence="14">The sequence shown here is derived from an EMBL/GenBank/DDBJ whole genome shotgun (WGS) entry which is preliminary data.</text>
</comment>
<organism evidence="14 15">
    <name type="scientific">Symbiodinium natans</name>
    <dbReference type="NCBI Taxonomy" id="878477"/>
    <lineage>
        <taxon>Eukaryota</taxon>
        <taxon>Sar</taxon>
        <taxon>Alveolata</taxon>
        <taxon>Dinophyceae</taxon>
        <taxon>Suessiales</taxon>
        <taxon>Symbiodiniaceae</taxon>
        <taxon>Symbiodinium</taxon>
    </lineage>
</organism>
<evidence type="ECO:0000256" key="5">
    <source>
        <dbReference type="ARBA" id="ARBA00022807"/>
    </source>
</evidence>
<dbReference type="InterPro" id="IPR001452">
    <property type="entry name" value="SH3_domain"/>
</dbReference>
<dbReference type="SUPFAM" id="SSF47473">
    <property type="entry name" value="EF-hand"/>
    <property type="match status" value="1"/>
</dbReference>
<dbReference type="InterPro" id="IPR036028">
    <property type="entry name" value="SH3-like_dom_sf"/>
</dbReference>
<comment type="similarity">
    <text evidence="1">Belongs to the peptidase C2 family.</text>
</comment>
<feature type="active site" evidence="7 9">
    <location>
        <position position="912"/>
    </location>
</feature>
<dbReference type="CDD" id="cd00051">
    <property type="entry name" value="EFh"/>
    <property type="match status" value="1"/>
</dbReference>
<dbReference type="SMART" id="SM00230">
    <property type="entry name" value="CysPc"/>
    <property type="match status" value="1"/>
</dbReference>
<feature type="domain" description="EF-hand" evidence="13">
    <location>
        <begin position="390"/>
        <end position="425"/>
    </location>
</feature>
<keyword evidence="5 9" id="KW-0788">Thiol protease</keyword>
<dbReference type="GO" id="GO:0004198">
    <property type="term" value="F:calcium-dependent cysteine-type endopeptidase activity"/>
    <property type="evidence" value="ECO:0007669"/>
    <property type="project" value="InterPro"/>
</dbReference>
<dbReference type="PANTHER" id="PTHR10183:SF379">
    <property type="entry name" value="CALPAIN-5"/>
    <property type="match status" value="1"/>
</dbReference>
<evidence type="ECO:0000256" key="10">
    <source>
        <dbReference type="SAM" id="MobiDB-lite"/>
    </source>
</evidence>
<reference evidence="14" key="1">
    <citation type="submission" date="2021-02" db="EMBL/GenBank/DDBJ databases">
        <authorList>
            <person name="Dougan E. K."/>
            <person name="Rhodes N."/>
            <person name="Thang M."/>
            <person name="Chan C."/>
        </authorList>
    </citation>
    <scope>NUCLEOTIDE SEQUENCE</scope>
</reference>
<evidence type="ECO:0000259" key="11">
    <source>
        <dbReference type="PROSITE" id="PS50002"/>
    </source>
</evidence>
<dbReference type="PROSITE" id="PS50203">
    <property type="entry name" value="CALPAIN_CAT"/>
    <property type="match status" value="1"/>
</dbReference>
<dbReference type="PROSITE" id="PS50222">
    <property type="entry name" value="EF_HAND_2"/>
    <property type="match status" value="2"/>
</dbReference>
<proteinExistence type="inferred from homology"/>
<dbReference type="InterPro" id="IPR001300">
    <property type="entry name" value="Peptidase_C2_calpain_cat"/>
</dbReference>
<evidence type="ECO:0000256" key="4">
    <source>
        <dbReference type="ARBA" id="ARBA00022801"/>
    </source>
</evidence>
<keyword evidence="3 9" id="KW-0645">Protease</keyword>
<dbReference type="OrthoDB" id="424753at2759"/>
<dbReference type="EMBL" id="CAJNDS010000575">
    <property type="protein sequence ID" value="CAE7220045.1"/>
    <property type="molecule type" value="Genomic_DNA"/>
</dbReference>
<keyword evidence="4 9" id="KW-0378">Hydrolase</keyword>
<dbReference type="Pfam" id="PF13499">
    <property type="entry name" value="EF-hand_7"/>
    <property type="match status" value="1"/>
</dbReference>